<protein>
    <recommendedName>
        <fullName evidence="6">Mce-associated membrane protein</fullName>
    </recommendedName>
</protein>
<dbReference type="PANTHER" id="PTHR37042:SF4">
    <property type="entry name" value="OUTER MEMBRANE PROTEIN RV1973"/>
    <property type="match status" value="1"/>
</dbReference>
<evidence type="ECO:0000256" key="2">
    <source>
        <dbReference type="ARBA" id="ARBA00023136"/>
    </source>
</evidence>
<dbReference type="Proteomes" id="UP000242367">
    <property type="component" value="Unassembled WGS sequence"/>
</dbReference>
<organism evidence="4 5">
    <name type="scientific">Actinomadura rubteroloni</name>
    <dbReference type="NCBI Taxonomy" id="1926885"/>
    <lineage>
        <taxon>Bacteria</taxon>
        <taxon>Bacillati</taxon>
        <taxon>Actinomycetota</taxon>
        <taxon>Actinomycetes</taxon>
        <taxon>Streptosporangiales</taxon>
        <taxon>Thermomonosporaceae</taxon>
        <taxon>Actinomadura</taxon>
    </lineage>
</organism>
<sequence length="172" mass="18391">MEVAAGRAAQPVLTARLATIGVLILVAAALGVYAAVVGLRVKDGSDAGTQRDRAVQAARQLGVNLNTLDYQNGQRDVDRIVAGTTGKLKDQLGGQAKALLDRLTQTKARTTVSDPQAAVVSIDDDSAEIMVSMNTTVTNEKVKNAAPQYWRVLMDLDRHGDRWLVSNLELVP</sequence>
<dbReference type="PANTHER" id="PTHR37042">
    <property type="entry name" value="OUTER MEMBRANE PROTEIN RV1973"/>
    <property type="match status" value="1"/>
</dbReference>
<comment type="caution">
    <text evidence="4">The sequence shown here is derived from an EMBL/GenBank/DDBJ whole genome shotgun (WGS) entry which is preliminary data.</text>
</comment>
<name>A0A2P4UK36_9ACTN</name>
<feature type="transmembrane region" description="Helical" evidence="3">
    <location>
        <begin position="20"/>
        <end position="41"/>
    </location>
</feature>
<evidence type="ECO:0008006" key="6">
    <source>
        <dbReference type="Google" id="ProtNLM"/>
    </source>
</evidence>
<evidence type="ECO:0000313" key="5">
    <source>
        <dbReference type="Proteomes" id="UP000242367"/>
    </source>
</evidence>
<evidence type="ECO:0000256" key="1">
    <source>
        <dbReference type="ARBA" id="ARBA00004370"/>
    </source>
</evidence>
<keyword evidence="2 3" id="KW-0472">Membrane</keyword>
<evidence type="ECO:0000313" key="4">
    <source>
        <dbReference type="EMBL" id="POM25411.1"/>
    </source>
</evidence>
<reference evidence="4 5" key="1">
    <citation type="journal article" date="2017" name="Chemistry">
        <title>Isolation, Biosynthesis and Chemical Modifications of Rubterolones A-F: Rare Tropolone Alkaloids from Actinomadura sp. 5-2.</title>
        <authorList>
            <person name="Guo H."/>
            <person name="Benndorf R."/>
            <person name="Leichnitz D."/>
            <person name="Klassen J.L."/>
            <person name="Vollmers J."/>
            <person name="Gorls H."/>
            <person name="Steinacker M."/>
            <person name="Weigel C."/>
            <person name="Dahse H.M."/>
            <person name="Kaster A.K."/>
            <person name="de Beer Z.W."/>
            <person name="Poulsen M."/>
            <person name="Beemelmanns C."/>
        </authorList>
    </citation>
    <scope>NUCLEOTIDE SEQUENCE [LARGE SCALE GENOMIC DNA]</scope>
    <source>
        <strain evidence="4 5">5-2</strain>
    </source>
</reference>
<accession>A0A2P4UK36</accession>
<dbReference type="RefSeq" id="WP_235828500.1">
    <property type="nucleotide sequence ID" value="NZ_MTBP01000002.1"/>
</dbReference>
<proteinExistence type="predicted"/>
<gene>
    <name evidence="4" type="ORF">BTM25_40550</name>
</gene>
<evidence type="ECO:0000256" key="3">
    <source>
        <dbReference type="SAM" id="Phobius"/>
    </source>
</evidence>
<keyword evidence="3" id="KW-0812">Transmembrane</keyword>
<dbReference type="EMBL" id="MTBP01000002">
    <property type="protein sequence ID" value="POM25411.1"/>
    <property type="molecule type" value="Genomic_DNA"/>
</dbReference>
<keyword evidence="5" id="KW-1185">Reference proteome</keyword>
<dbReference type="AlphaFoldDB" id="A0A2P4UK36"/>
<comment type="subcellular location">
    <subcellularLocation>
        <location evidence="1">Membrane</location>
    </subcellularLocation>
</comment>
<keyword evidence="3" id="KW-1133">Transmembrane helix</keyword>
<dbReference type="GO" id="GO:0016020">
    <property type="term" value="C:membrane"/>
    <property type="evidence" value="ECO:0007669"/>
    <property type="project" value="UniProtKB-SubCell"/>
</dbReference>